<organism evidence="2 3">
    <name type="scientific">Phanerochaete sordida</name>
    <dbReference type="NCBI Taxonomy" id="48140"/>
    <lineage>
        <taxon>Eukaryota</taxon>
        <taxon>Fungi</taxon>
        <taxon>Dikarya</taxon>
        <taxon>Basidiomycota</taxon>
        <taxon>Agaricomycotina</taxon>
        <taxon>Agaricomycetes</taxon>
        <taxon>Polyporales</taxon>
        <taxon>Phanerochaetaceae</taxon>
        <taxon>Phanerochaete</taxon>
    </lineage>
</organism>
<feature type="transmembrane region" description="Helical" evidence="1">
    <location>
        <begin position="71"/>
        <end position="92"/>
    </location>
</feature>
<feature type="transmembrane region" description="Helical" evidence="1">
    <location>
        <begin position="129"/>
        <end position="149"/>
    </location>
</feature>
<sequence>MDADQSDTQLLQTVQAMQANNYVSWAALALVLYDFVTTFRHEMRIVWIPLARWATASPTSRRIPLNARAGLFLTIRWAMVVAALLIVVPVAPSRCEGDVWVSNIVAYVVLSQVALFSALRIFAIWFKNYTLALITLALGLVRVIVNIYVDGFRSNYSYAGWPVSGCVQNVGFVTTPQIAAYACAPGLYLSRATVIAMDVLVLVLIWAKTYRQWRDARTHLGTPSVVACFLVDGTWYFFVLLALNIADTLTFSTTGSLLSSLTQVLPSVLMNHFIIDLL</sequence>
<keyword evidence="1" id="KW-0812">Transmembrane</keyword>
<evidence type="ECO:0000256" key="1">
    <source>
        <dbReference type="SAM" id="Phobius"/>
    </source>
</evidence>
<proteinExistence type="predicted"/>
<gene>
    <name evidence="2" type="ORF">PsYK624_066020</name>
</gene>
<feature type="transmembrane region" description="Helical" evidence="1">
    <location>
        <begin position="22"/>
        <end position="39"/>
    </location>
</feature>
<evidence type="ECO:0000313" key="3">
    <source>
        <dbReference type="Proteomes" id="UP000703269"/>
    </source>
</evidence>
<feature type="transmembrane region" description="Helical" evidence="1">
    <location>
        <begin position="219"/>
        <end position="245"/>
    </location>
</feature>
<keyword evidence="1" id="KW-0472">Membrane</keyword>
<protein>
    <submittedName>
        <fullName evidence="2">Uncharacterized protein</fullName>
    </submittedName>
</protein>
<evidence type="ECO:0000313" key="2">
    <source>
        <dbReference type="EMBL" id="GJE90466.1"/>
    </source>
</evidence>
<comment type="caution">
    <text evidence="2">The sequence shown here is derived from an EMBL/GenBank/DDBJ whole genome shotgun (WGS) entry which is preliminary data.</text>
</comment>
<feature type="transmembrane region" description="Helical" evidence="1">
    <location>
        <begin position="104"/>
        <end position="122"/>
    </location>
</feature>
<accession>A0A9P3G930</accession>
<keyword evidence="3" id="KW-1185">Reference proteome</keyword>
<keyword evidence="1" id="KW-1133">Transmembrane helix</keyword>
<name>A0A9P3G930_9APHY</name>
<dbReference type="EMBL" id="BPQB01000016">
    <property type="protein sequence ID" value="GJE90466.1"/>
    <property type="molecule type" value="Genomic_DNA"/>
</dbReference>
<dbReference type="AlphaFoldDB" id="A0A9P3G930"/>
<reference evidence="2 3" key="1">
    <citation type="submission" date="2021-08" db="EMBL/GenBank/DDBJ databases">
        <title>Draft Genome Sequence of Phanerochaete sordida strain YK-624.</title>
        <authorList>
            <person name="Mori T."/>
            <person name="Dohra H."/>
            <person name="Suzuki T."/>
            <person name="Kawagishi H."/>
            <person name="Hirai H."/>
        </authorList>
    </citation>
    <scope>NUCLEOTIDE SEQUENCE [LARGE SCALE GENOMIC DNA]</scope>
    <source>
        <strain evidence="2 3">YK-624</strain>
    </source>
</reference>
<feature type="transmembrane region" description="Helical" evidence="1">
    <location>
        <begin position="188"/>
        <end position="207"/>
    </location>
</feature>
<dbReference type="Proteomes" id="UP000703269">
    <property type="component" value="Unassembled WGS sequence"/>
</dbReference>
<dbReference type="OrthoDB" id="2751164at2759"/>